<feature type="compositionally biased region" description="Low complexity" evidence="14">
    <location>
        <begin position="941"/>
        <end position="951"/>
    </location>
</feature>
<dbReference type="Pfam" id="PF00570">
    <property type="entry name" value="HRDC"/>
    <property type="match status" value="1"/>
</dbReference>
<evidence type="ECO:0000256" key="9">
    <source>
        <dbReference type="ARBA" id="ARBA00023235"/>
    </source>
</evidence>
<dbReference type="PANTHER" id="PTHR13710:SF153">
    <property type="entry name" value="RECQ-LIKE DNA HELICASE BLM"/>
    <property type="match status" value="1"/>
</dbReference>
<evidence type="ECO:0000256" key="8">
    <source>
        <dbReference type="ARBA" id="ARBA00023125"/>
    </source>
</evidence>
<dbReference type="InterPro" id="IPR002121">
    <property type="entry name" value="HRDC_dom"/>
</dbReference>
<evidence type="ECO:0000259" key="15">
    <source>
        <dbReference type="PROSITE" id="PS50967"/>
    </source>
</evidence>
<evidence type="ECO:0000313" key="19">
    <source>
        <dbReference type="WBParaSite" id="Pan_g3601.t1"/>
    </source>
</evidence>
<dbReference type="NCBIfam" id="TIGR00614">
    <property type="entry name" value="recQ_fam"/>
    <property type="match status" value="1"/>
</dbReference>
<dbReference type="InterPro" id="IPR036388">
    <property type="entry name" value="WH-like_DNA-bd_sf"/>
</dbReference>
<dbReference type="Pfam" id="PF00270">
    <property type="entry name" value="DEAD"/>
    <property type="match status" value="1"/>
</dbReference>
<dbReference type="PANTHER" id="PTHR13710">
    <property type="entry name" value="DNA HELICASE RECQ FAMILY MEMBER"/>
    <property type="match status" value="1"/>
</dbReference>
<evidence type="ECO:0000256" key="14">
    <source>
        <dbReference type="SAM" id="MobiDB-lite"/>
    </source>
</evidence>
<dbReference type="AlphaFoldDB" id="A0A7E4VUN9"/>
<evidence type="ECO:0000256" key="13">
    <source>
        <dbReference type="RuleBase" id="RU364117"/>
    </source>
</evidence>
<dbReference type="Proteomes" id="UP000492821">
    <property type="component" value="Unassembled WGS sequence"/>
</dbReference>
<evidence type="ECO:0000256" key="7">
    <source>
        <dbReference type="ARBA" id="ARBA00022840"/>
    </source>
</evidence>
<dbReference type="InterPro" id="IPR011545">
    <property type="entry name" value="DEAD/DEAH_box_helicase_dom"/>
</dbReference>
<dbReference type="GO" id="GO:0043138">
    <property type="term" value="F:3'-5' DNA helicase activity"/>
    <property type="evidence" value="ECO:0007669"/>
    <property type="project" value="UniProtKB-EC"/>
</dbReference>
<protein>
    <recommendedName>
        <fullName evidence="13">ATP-dependent DNA helicase</fullName>
        <ecNumber evidence="13">5.6.2.4</ecNumber>
    </recommendedName>
</protein>
<evidence type="ECO:0000256" key="6">
    <source>
        <dbReference type="ARBA" id="ARBA00022806"/>
    </source>
</evidence>
<evidence type="ECO:0000256" key="4">
    <source>
        <dbReference type="ARBA" id="ARBA00022741"/>
    </source>
</evidence>
<evidence type="ECO:0000259" key="17">
    <source>
        <dbReference type="PROSITE" id="PS51194"/>
    </source>
</evidence>
<keyword evidence="8" id="KW-0238">DNA-binding</keyword>
<dbReference type="GO" id="GO:0000724">
    <property type="term" value="P:double-strand break repair via homologous recombination"/>
    <property type="evidence" value="ECO:0007669"/>
    <property type="project" value="TreeGrafter"/>
</dbReference>
<dbReference type="EC" id="5.6.2.4" evidence="13"/>
<feature type="compositionally biased region" description="Pro residues" evidence="14">
    <location>
        <begin position="56"/>
        <end position="77"/>
    </location>
</feature>
<keyword evidence="4 13" id="KW-0547">Nucleotide-binding</keyword>
<evidence type="ECO:0000256" key="11">
    <source>
        <dbReference type="ARBA" id="ARBA00034617"/>
    </source>
</evidence>
<evidence type="ECO:0000256" key="12">
    <source>
        <dbReference type="ARBA" id="ARBA00049360"/>
    </source>
</evidence>
<dbReference type="InterPro" id="IPR032284">
    <property type="entry name" value="RecQ_Zn-bd"/>
</dbReference>
<dbReference type="FunFam" id="3.40.50.300:FF:000340">
    <property type="entry name" value="Bloom syndrome, RecQ helicase"/>
    <property type="match status" value="1"/>
</dbReference>
<evidence type="ECO:0000256" key="10">
    <source>
        <dbReference type="ARBA" id="ARBA00023242"/>
    </source>
</evidence>
<dbReference type="InterPro" id="IPR018982">
    <property type="entry name" value="RQC_domain"/>
</dbReference>
<comment type="similarity">
    <text evidence="3 13">Belongs to the helicase family. RecQ subfamily.</text>
</comment>
<dbReference type="Gene3D" id="3.40.50.300">
    <property type="entry name" value="P-loop containing nucleotide triphosphate hydrolases"/>
    <property type="match status" value="2"/>
</dbReference>
<dbReference type="SUPFAM" id="SSF52540">
    <property type="entry name" value="P-loop containing nucleoside triphosphate hydrolases"/>
    <property type="match status" value="1"/>
</dbReference>
<keyword evidence="18" id="KW-1185">Reference proteome</keyword>
<dbReference type="Gene3D" id="1.10.150.80">
    <property type="entry name" value="HRDC domain"/>
    <property type="match status" value="1"/>
</dbReference>
<comment type="subcellular location">
    <subcellularLocation>
        <location evidence="2 13">Nucleus</location>
    </subcellularLocation>
</comment>
<evidence type="ECO:0000256" key="2">
    <source>
        <dbReference type="ARBA" id="ARBA00004123"/>
    </source>
</evidence>
<dbReference type="InterPro" id="IPR044876">
    <property type="entry name" value="HRDC_dom_sf"/>
</dbReference>
<comment type="cofactor">
    <cofactor evidence="1">
        <name>Zn(2+)</name>
        <dbReference type="ChEBI" id="CHEBI:29105"/>
    </cofactor>
</comment>
<comment type="catalytic activity">
    <reaction evidence="12 13">
        <text>ATP + H2O = ADP + phosphate + H(+)</text>
        <dbReference type="Rhea" id="RHEA:13065"/>
        <dbReference type="ChEBI" id="CHEBI:15377"/>
        <dbReference type="ChEBI" id="CHEBI:15378"/>
        <dbReference type="ChEBI" id="CHEBI:30616"/>
        <dbReference type="ChEBI" id="CHEBI:43474"/>
        <dbReference type="ChEBI" id="CHEBI:456216"/>
    </reaction>
</comment>
<dbReference type="GO" id="GO:0005524">
    <property type="term" value="F:ATP binding"/>
    <property type="evidence" value="ECO:0007669"/>
    <property type="project" value="UniProtKB-KW"/>
</dbReference>
<evidence type="ECO:0000256" key="1">
    <source>
        <dbReference type="ARBA" id="ARBA00001947"/>
    </source>
</evidence>
<keyword evidence="10 13" id="KW-0539">Nucleus</keyword>
<dbReference type="PROSITE" id="PS51194">
    <property type="entry name" value="HELICASE_CTER"/>
    <property type="match status" value="1"/>
</dbReference>
<dbReference type="PROSITE" id="PS50967">
    <property type="entry name" value="HRDC"/>
    <property type="match status" value="1"/>
</dbReference>
<dbReference type="InterPro" id="IPR010997">
    <property type="entry name" value="HRDC-like_sf"/>
</dbReference>
<dbReference type="Pfam" id="PF09382">
    <property type="entry name" value="RQC"/>
    <property type="match status" value="1"/>
</dbReference>
<dbReference type="PROSITE" id="PS00690">
    <property type="entry name" value="DEAH_ATP_HELICASE"/>
    <property type="match status" value="1"/>
</dbReference>
<dbReference type="GO" id="GO:0009378">
    <property type="term" value="F:four-way junction helicase activity"/>
    <property type="evidence" value="ECO:0007669"/>
    <property type="project" value="TreeGrafter"/>
</dbReference>
<organism evidence="18 19">
    <name type="scientific">Panagrellus redivivus</name>
    <name type="common">Microworm</name>
    <dbReference type="NCBI Taxonomy" id="6233"/>
    <lineage>
        <taxon>Eukaryota</taxon>
        <taxon>Metazoa</taxon>
        <taxon>Ecdysozoa</taxon>
        <taxon>Nematoda</taxon>
        <taxon>Chromadorea</taxon>
        <taxon>Rhabditida</taxon>
        <taxon>Tylenchina</taxon>
        <taxon>Panagrolaimomorpha</taxon>
        <taxon>Panagrolaimoidea</taxon>
        <taxon>Panagrolaimidae</taxon>
        <taxon>Panagrellus</taxon>
    </lineage>
</organism>
<dbReference type="FunFam" id="3.40.50.300:FF:000296">
    <property type="entry name" value="ATP-dependent DNA helicase RecQ"/>
    <property type="match status" value="1"/>
</dbReference>
<dbReference type="GO" id="GO:0005694">
    <property type="term" value="C:chromosome"/>
    <property type="evidence" value="ECO:0007669"/>
    <property type="project" value="TreeGrafter"/>
</dbReference>
<feature type="region of interest" description="Disordered" evidence="14">
    <location>
        <begin position="54"/>
        <end position="89"/>
    </location>
</feature>
<dbReference type="Gene3D" id="1.10.10.10">
    <property type="entry name" value="Winged helix-like DNA-binding domain superfamily/Winged helix DNA-binding domain"/>
    <property type="match status" value="1"/>
</dbReference>
<dbReference type="GO" id="GO:0005634">
    <property type="term" value="C:nucleus"/>
    <property type="evidence" value="ECO:0007669"/>
    <property type="project" value="UniProtKB-SubCell"/>
</dbReference>
<keyword evidence="6 13" id="KW-0347">Helicase</keyword>
<dbReference type="Pfam" id="PF00271">
    <property type="entry name" value="Helicase_C"/>
    <property type="match status" value="1"/>
</dbReference>
<dbReference type="GO" id="GO:0006260">
    <property type="term" value="P:DNA replication"/>
    <property type="evidence" value="ECO:0007669"/>
    <property type="project" value="InterPro"/>
</dbReference>
<dbReference type="PROSITE" id="PS51192">
    <property type="entry name" value="HELICASE_ATP_BIND_1"/>
    <property type="match status" value="1"/>
</dbReference>
<dbReference type="InterPro" id="IPR002464">
    <property type="entry name" value="DNA/RNA_helicase_DEAH_CS"/>
</dbReference>
<keyword evidence="9" id="KW-0413">Isomerase</keyword>
<dbReference type="GO" id="GO:0016787">
    <property type="term" value="F:hydrolase activity"/>
    <property type="evidence" value="ECO:0007669"/>
    <property type="project" value="UniProtKB-KW"/>
</dbReference>
<evidence type="ECO:0000256" key="3">
    <source>
        <dbReference type="ARBA" id="ARBA00005446"/>
    </source>
</evidence>
<evidence type="ECO:0000313" key="18">
    <source>
        <dbReference type="Proteomes" id="UP000492821"/>
    </source>
</evidence>
<keyword evidence="5 13" id="KW-0378">Hydrolase</keyword>
<feature type="domain" description="Helicase C-terminal" evidence="17">
    <location>
        <begin position="440"/>
        <end position="588"/>
    </location>
</feature>
<dbReference type="InterPro" id="IPR014001">
    <property type="entry name" value="Helicase_ATP-bd"/>
</dbReference>
<dbReference type="GO" id="GO:0005737">
    <property type="term" value="C:cytoplasm"/>
    <property type="evidence" value="ECO:0007669"/>
    <property type="project" value="TreeGrafter"/>
</dbReference>
<dbReference type="SMART" id="SM00487">
    <property type="entry name" value="DEXDc"/>
    <property type="match status" value="1"/>
</dbReference>
<dbReference type="GO" id="GO:0003677">
    <property type="term" value="F:DNA binding"/>
    <property type="evidence" value="ECO:0007669"/>
    <property type="project" value="UniProtKB-KW"/>
</dbReference>
<feature type="domain" description="HRDC" evidence="15">
    <location>
        <begin position="789"/>
        <end position="870"/>
    </location>
</feature>
<keyword evidence="7 13" id="KW-0067">ATP-binding</keyword>
<sequence length="975" mass="107720">MTDASTRPRIKFGKFFFVDININAKMPAFRCCGGHPGDADRSCGAVSNVAVGNALPPRPSNPPPPPKAAPLPPPPAPVQSGYDSFDDDFDEDWPIIDDAVFNNPSSSAQNQSIGGILGFPDDPIAPTESTPSSSTAHVPAPIPPPVNDGYDSFDDDIYIEDVLPAAATRPFDGSGDSTVVQPYYVGFGQRHDMHGKFKTYLKDDGDDFLDSERVLGRDRHLNLYRNLKNVFGHNDFRLRQKAAIVAILMNYDCFILMPTGAGKSLCYQLPAILSPGVSIVVSPLISLITDQVTKLRSLGVKVASLRASDDSAAVFNELNSAMVSLKLVYVTPEMISKSSHFLNTMQSLHRRGLLSRIVVDEAHCISQWGHDFRPDYTRLNVFIDQFKNPHVPIVALTASATPKIVTDIRAHLAVPNSKLFMSSFVRDNLKYDVVPKSAFSVKKLITELKHKYGNVPGIVYCLSQKDCESLAGMFQKEGFSAEPYHAGLNDNLRTTIQNDWMRGKVNVICATIAFGMGIDKPNVRFVVHHSMPKSIEGYYQETGRAGRDGLASYCILLYSYQDHIRLRKLQEADGRGNSEIGREQRKAIYDMVKYCENVSTCRRKMLVEHFGEIYDAAACQASLTPCSICEDIAGVNARYQIYDITEDARIIVQCVGNMQNVCITYVSELYRGVVKGKNQEKANNFNHLALPLYGRGAALNEADAVRMIRKLVYEEYLEERLTVTAHGSAFGQLYISQHGRKFANKEISPKVFMHLTKAKTKNAANNLRFSMTKVTESEALKEKYRLKHADLFNKCKAQIISVMQKLAIEQGFATYSALMSLEGIEQLAALMPRTNSELLQIDSMTREKVARYSKTIMGVLEPFWSEVDKREHALIQQQVNALKAKTAANHANDGFANSPNMVGFADVQAPAPSRGGPTSRYQRGGSGGRAKGGYVRKGRGSARAAKGGRVAKSPKRNAKVAAKTVRNTFMFPTDI</sequence>
<dbReference type="SUPFAM" id="SSF47819">
    <property type="entry name" value="HRDC-like"/>
    <property type="match status" value="1"/>
</dbReference>
<dbReference type="InterPro" id="IPR001650">
    <property type="entry name" value="Helicase_C-like"/>
</dbReference>
<feature type="region of interest" description="Disordered" evidence="14">
    <location>
        <begin position="903"/>
        <end position="959"/>
    </location>
</feature>
<dbReference type="Pfam" id="PF16124">
    <property type="entry name" value="RecQ_Zn_bind"/>
    <property type="match status" value="1"/>
</dbReference>
<dbReference type="WBParaSite" id="Pan_g3601.t1">
    <property type="protein sequence ID" value="Pan_g3601.t1"/>
    <property type="gene ID" value="Pan_g3601"/>
</dbReference>
<dbReference type="InterPro" id="IPR036390">
    <property type="entry name" value="WH_DNA-bd_sf"/>
</dbReference>
<dbReference type="InterPro" id="IPR004589">
    <property type="entry name" value="DNA_helicase_ATP-dep_RecQ"/>
</dbReference>
<evidence type="ECO:0000256" key="5">
    <source>
        <dbReference type="ARBA" id="ARBA00022801"/>
    </source>
</evidence>
<dbReference type="SMART" id="SM00490">
    <property type="entry name" value="HELICc"/>
    <property type="match status" value="1"/>
</dbReference>
<dbReference type="SMART" id="SM00956">
    <property type="entry name" value="RQC"/>
    <property type="match status" value="1"/>
</dbReference>
<dbReference type="InterPro" id="IPR027417">
    <property type="entry name" value="P-loop_NTPase"/>
</dbReference>
<reference evidence="19" key="2">
    <citation type="submission" date="2020-10" db="UniProtKB">
        <authorList>
            <consortium name="WormBaseParasite"/>
        </authorList>
    </citation>
    <scope>IDENTIFICATION</scope>
</reference>
<evidence type="ECO:0000259" key="16">
    <source>
        <dbReference type="PROSITE" id="PS51192"/>
    </source>
</evidence>
<reference evidence="18" key="1">
    <citation type="journal article" date="2013" name="Genetics">
        <title>The draft genome and transcriptome of Panagrellus redivivus are shaped by the harsh demands of a free-living lifestyle.</title>
        <authorList>
            <person name="Srinivasan J."/>
            <person name="Dillman A.R."/>
            <person name="Macchietto M.G."/>
            <person name="Heikkinen L."/>
            <person name="Lakso M."/>
            <person name="Fracchia K.M."/>
            <person name="Antoshechkin I."/>
            <person name="Mortazavi A."/>
            <person name="Wong G."/>
            <person name="Sternberg P.W."/>
        </authorList>
    </citation>
    <scope>NUCLEOTIDE SEQUENCE [LARGE SCALE GENOMIC DNA]</scope>
    <source>
        <strain evidence="18">MT8872</strain>
    </source>
</reference>
<dbReference type="GO" id="GO:0007131">
    <property type="term" value="P:reciprocal meiotic recombination"/>
    <property type="evidence" value="ECO:0007669"/>
    <property type="project" value="UniProtKB-ARBA"/>
</dbReference>
<dbReference type="SUPFAM" id="SSF46785">
    <property type="entry name" value="Winged helix' DNA-binding domain"/>
    <property type="match status" value="1"/>
</dbReference>
<accession>A0A7E4VUN9</accession>
<name>A0A7E4VUN9_PANRE</name>
<dbReference type="SMART" id="SM00341">
    <property type="entry name" value="HRDC"/>
    <property type="match status" value="1"/>
</dbReference>
<dbReference type="CDD" id="cd18794">
    <property type="entry name" value="SF2_C_RecQ"/>
    <property type="match status" value="1"/>
</dbReference>
<feature type="domain" description="Helicase ATP-binding" evidence="16">
    <location>
        <begin position="244"/>
        <end position="418"/>
    </location>
</feature>
<proteinExistence type="inferred from homology"/>
<comment type="catalytic activity">
    <reaction evidence="11 13">
        <text>Couples ATP hydrolysis with the unwinding of duplex DNA by translocating in the 3'-5' direction.</text>
        <dbReference type="EC" id="5.6.2.4"/>
    </reaction>
</comment>